<evidence type="ECO:0000259" key="2">
    <source>
        <dbReference type="PROSITE" id="PS50883"/>
    </source>
</evidence>
<accession>A0AAN1MQE9</accession>
<organism evidence="3 4">
    <name type="scientific">Paraburkholderia hospita</name>
    <dbReference type="NCBI Taxonomy" id="169430"/>
    <lineage>
        <taxon>Bacteria</taxon>
        <taxon>Pseudomonadati</taxon>
        <taxon>Pseudomonadota</taxon>
        <taxon>Betaproteobacteria</taxon>
        <taxon>Burkholderiales</taxon>
        <taxon>Burkholderiaceae</taxon>
        <taxon>Paraburkholderia</taxon>
    </lineage>
</organism>
<evidence type="ECO:0000313" key="4">
    <source>
        <dbReference type="Proteomes" id="UP000236649"/>
    </source>
</evidence>
<name>A0AAN1MQE9_9BURK</name>
<dbReference type="PANTHER" id="PTHR33121:SF79">
    <property type="entry name" value="CYCLIC DI-GMP PHOSPHODIESTERASE PDED-RELATED"/>
    <property type="match status" value="1"/>
</dbReference>
<dbReference type="InterPro" id="IPR035919">
    <property type="entry name" value="EAL_sf"/>
</dbReference>
<proteinExistence type="predicted"/>
<dbReference type="SUPFAM" id="SSF141868">
    <property type="entry name" value="EAL domain-like"/>
    <property type="match status" value="1"/>
</dbReference>
<evidence type="ECO:0000256" key="1">
    <source>
        <dbReference type="SAM" id="MobiDB-lite"/>
    </source>
</evidence>
<feature type="region of interest" description="Disordered" evidence="1">
    <location>
        <begin position="1"/>
        <end position="23"/>
    </location>
</feature>
<sequence length="434" mass="47390">MMDRDTREPFCTSLRGPSAKRRDGFGAMSHRRLHGLKPELETLLKRFGVGQITRSGKRVLCIVASIVNLPQIEHACGARFMLNMRQVLRERARDLCREHAGTVAMSGEHMLFVFDALPYACRARSDMDMLPAHLLDSILTRLSERPVRFGAAVAFPLMQASIGRFDDEPFDIASVNSALSVGIAAGDSQAQFAMDTRVAESVFGAMHDGLLDFDLEPICDAREPAATLYLEALLCKKGDALRERHRIGSEVRALERLGVVRRLDRWGVGAIIDRLRSNPDARLGCNVSARSAVVDGWWALVFATLACEPDVASRLTVEITETFPLAHLDATREFVAALRSLGCRVALDDLGHDFGSLRNLITLGVDIVKLDRALVAACRDDGPAVARFAQLIELAKVCASSIIVEGIETRRDAQIACASGATGLQGYLYSSAAN</sequence>
<protein>
    <recommendedName>
        <fullName evidence="2">EAL domain-containing protein</fullName>
    </recommendedName>
</protein>
<dbReference type="GO" id="GO:0071111">
    <property type="term" value="F:cyclic-guanylate-specific phosphodiesterase activity"/>
    <property type="evidence" value="ECO:0007669"/>
    <property type="project" value="InterPro"/>
</dbReference>
<dbReference type="CDD" id="cd01948">
    <property type="entry name" value="EAL"/>
    <property type="match status" value="1"/>
</dbReference>
<dbReference type="PROSITE" id="PS50883">
    <property type="entry name" value="EAL"/>
    <property type="match status" value="1"/>
</dbReference>
<dbReference type="Gene3D" id="3.20.20.450">
    <property type="entry name" value="EAL domain"/>
    <property type="match status" value="1"/>
</dbReference>
<dbReference type="EMBL" id="CP026108">
    <property type="protein sequence ID" value="AUT75713.1"/>
    <property type="molecule type" value="Genomic_DNA"/>
</dbReference>
<dbReference type="InterPro" id="IPR001633">
    <property type="entry name" value="EAL_dom"/>
</dbReference>
<dbReference type="InterPro" id="IPR050706">
    <property type="entry name" value="Cyclic-di-GMP_PDE-like"/>
</dbReference>
<dbReference type="PANTHER" id="PTHR33121">
    <property type="entry name" value="CYCLIC DI-GMP PHOSPHODIESTERASE PDEF"/>
    <property type="match status" value="1"/>
</dbReference>
<dbReference type="AlphaFoldDB" id="A0AAN1MQE9"/>
<dbReference type="KEGG" id="phs:C2L64_46120"/>
<dbReference type="Proteomes" id="UP000236649">
    <property type="component" value="Chromosome 4"/>
</dbReference>
<gene>
    <name evidence="3" type="ORF">C2L64_46120</name>
</gene>
<reference evidence="3 4" key="1">
    <citation type="submission" date="2018-01" db="EMBL/GenBank/DDBJ databases">
        <title>Species boundaries and ecological features among Paraburkholderia terrae DSMZ17804T, P. hospita DSMZ17164T and P. caribensis DSMZ13236T.</title>
        <authorList>
            <person name="Pratama A.A."/>
        </authorList>
    </citation>
    <scope>NUCLEOTIDE SEQUENCE [LARGE SCALE GENOMIC DNA]</scope>
    <source>
        <strain evidence="3 4">DSM 17164</strain>
    </source>
</reference>
<feature type="domain" description="EAL" evidence="2">
    <location>
        <begin position="195"/>
        <end position="434"/>
    </location>
</feature>
<dbReference type="Pfam" id="PF00563">
    <property type="entry name" value="EAL"/>
    <property type="match status" value="1"/>
</dbReference>
<dbReference type="SMART" id="SM00052">
    <property type="entry name" value="EAL"/>
    <property type="match status" value="1"/>
</dbReference>
<evidence type="ECO:0000313" key="3">
    <source>
        <dbReference type="EMBL" id="AUT75713.1"/>
    </source>
</evidence>